<protein>
    <submittedName>
        <fullName evidence="2">Uncharacterized protein</fullName>
    </submittedName>
</protein>
<dbReference type="Proteomes" id="UP000324222">
    <property type="component" value="Unassembled WGS sequence"/>
</dbReference>
<sequence>MEVKARAGGASYIPEDKATKPVSPCGHRLREAEACRDHSEAGIPPRVYVCQNDRDLWTVHPPPVMPLMVPLSRAPAGAQ</sequence>
<proteinExistence type="predicted"/>
<comment type="caution">
    <text evidence="2">The sequence shown here is derived from an EMBL/GenBank/DDBJ whole genome shotgun (WGS) entry which is preliminary data.</text>
</comment>
<feature type="region of interest" description="Disordered" evidence="1">
    <location>
        <begin position="1"/>
        <end position="25"/>
    </location>
</feature>
<name>A0A5B7HM62_PORTR</name>
<accession>A0A5B7HM62</accession>
<reference evidence="2 3" key="1">
    <citation type="submission" date="2019-05" db="EMBL/GenBank/DDBJ databases">
        <title>Another draft genome of Portunus trituberculatus and its Hox gene families provides insights of decapod evolution.</title>
        <authorList>
            <person name="Jeong J.-H."/>
            <person name="Song I."/>
            <person name="Kim S."/>
            <person name="Choi T."/>
            <person name="Kim D."/>
            <person name="Ryu S."/>
            <person name="Kim W."/>
        </authorList>
    </citation>
    <scope>NUCLEOTIDE SEQUENCE [LARGE SCALE GENOMIC DNA]</scope>
    <source>
        <tissue evidence="2">Muscle</tissue>
    </source>
</reference>
<organism evidence="2 3">
    <name type="scientific">Portunus trituberculatus</name>
    <name type="common">Swimming crab</name>
    <name type="synonym">Neptunus trituberculatus</name>
    <dbReference type="NCBI Taxonomy" id="210409"/>
    <lineage>
        <taxon>Eukaryota</taxon>
        <taxon>Metazoa</taxon>
        <taxon>Ecdysozoa</taxon>
        <taxon>Arthropoda</taxon>
        <taxon>Crustacea</taxon>
        <taxon>Multicrustacea</taxon>
        <taxon>Malacostraca</taxon>
        <taxon>Eumalacostraca</taxon>
        <taxon>Eucarida</taxon>
        <taxon>Decapoda</taxon>
        <taxon>Pleocyemata</taxon>
        <taxon>Brachyura</taxon>
        <taxon>Eubrachyura</taxon>
        <taxon>Portunoidea</taxon>
        <taxon>Portunidae</taxon>
        <taxon>Portuninae</taxon>
        <taxon>Portunus</taxon>
    </lineage>
</organism>
<dbReference type="EMBL" id="VSRR010032169">
    <property type="protein sequence ID" value="MPC71026.1"/>
    <property type="molecule type" value="Genomic_DNA"/>
</dbReference>
<keyword evidence="3" id="KW-1185">Reference proteome</keyword>
<dbReference type="AlphaFoldDB" id="A0A5B7HM62"/>
<evidence type="ECO:0000313" key="3">
    <source>
        <dbReference type="Proteomes" id="UP000324222"/>
    </source>
</evidence>
<evidence type="ECO:0000313" key="2">
    <source>
        <dbReference type="EMBL" id="MPC71026.1"/>
    </source>
</evidence>
<evidence type="ECO:0000256" key="1">
    <source>
        <dbReference type="SAM" id="MobiDB-lite"/>
    </source>
</evidence>
<gene>
    <name evidence="2" type="ORF">E2C01_065293</name>
</gene>